<dbReference type="InterPro" id="IPR050330">
    <property type="entry name" value="Bact_OuterMem_StrucFunc"/>
</dbReference>
<dbReference type="OrthoDB" id="9763897at2"/>
<evidence type="ECO:0000256" key="2">
    <source>
        <dbReference type="SAM" id="MobiDB-lite"/>
    </source>
</evidence>
<keyword evidence="6" id="KW-1185">Reference proteome</keyword>
<proteinExistence type="predicted"/>
<evidence type="ECO:0000259" key="4">
    <source>
        <dbReference type="PROSITE" id="PS51123"/>
    </source>
</evidence>
<dbReference type="InterPro" id="IPR006665">
    <property type="entry name" value="OmpA-like"/>
</dbReference>
<comment type="caution">
    <text evidence="5">The sequence shown here is derived from an EMBL/GenBank/DDBJ whole genome shotgun (WGS) entry which is preliminary data.</text>
</comment>
<dbReference type="InterPro" id="IPR036737">
    <property type="entry name" value="OmpA-like_sf"/>
</dbReference>
<organism evidence="5 6">
    <name type="scientific">Croceivirga radicis</name>
    <dbReference type="NCBI Taxonomy" id="1929488"/>
    <lineage>
        <taxon>Bacteria</taxon>
        <taxon>Pseudomonadati</taxon>
        <taxon>Bacteroidota</taxon>
        <taxon>Flavobacteriia</taxon>
        <taxon>Flavobacteriales</taxon>
        <taxon>Flavobacteriaceae</taxon>
        <taxon>Croceivirga</taxon>
    </lineage>
</organism>
<dbReference type="Pfam" id="PF00691">
    <property type="entry name" value="OmpA"/>
    <property type="match status" value="2"/>
</dbReference>
<feature type="region of interest" description="Disordered" evidence="2">
    <location>
        <begin position="274"/>
        <end position="306"/>
    </location>
</feature>
<dbReference type="RefSeq" id="WP_080317884.1">
    <property type="nucleotide sequence ID" value="NZ_MTBC01000001.1"/>
</dbReference>
<sequence length="306" mass="33474">MTRNLTYLIGIILTIVLGTFLYFSLCSDCRLAATSSDEVLSESEEIETPKTPEPTAFPFTVNGADFSLTAQENFNFTFSDADYLTPLSTMVTMATDSLGSYLKDNADKGITITGLYTSKETNNSAWPNLGIARANSVKNYLVQLGVPSSQTQITGKLMDDLIPKDSTFLGPISFDLGDKKVESKEQLADLYKKITDNPLILHFKTGEASIDLTTEQRQKIADIAHYLDQVPEAQCVVTGHTDNTGNRINNITLGQERADFAMAYFIRNGIPSAKITSNSKGPDAPIATNATEEGRSQNRRTVVTLK</sequence>
<evidence type="ECO:0000313" key="6">
    <source>
        <dbReference type="Proteomes" id="UP000191680"/>
    </source>
</evidence>
<dbReference type="GO" id="GO:0016020">
    <property type="term" value="C:membrane"/>
    <property type="evidence" value="ECO:0007669"/>
    <property type="project" value="UniProtKB-UniRule"/>
</dbReference>
<gene>
    <name evidence="5" type="ORF">BUL40_02160</name>
</gene>
<dbReference type="Gene3D" id="3.30.1330.60">
    <property type="entry name" value="OmpA-like domain"/>
    <property type="match status" value="2"/>
</dbReference>
<reference evidence="5 6" key="1">
    <citation type="submission" date="2016-12" db="EMBL/GenBank/DDBJ databases">
        <authorList>
            <person name="Song W.-J."/>
            <person name="Kurnit D.M."/>
        </authorList>
    </citation>
    <scope>NUCLEOTIDE SEQUENCE [LARGE SCALE GENOMIC DNA]</scope>
    <source>
        <strain evidence="5 6">HSG9</strain>
    </source>
</reference>
<dbReference type="CDD" id="cd07185">
    <property type="entry name" value="OmpA_C-like"/>
    <property type="match status" value="1"/>
</dbReference>
<dbReference type="AlphaFoldDB" id="A0A1V6LW63"/>
<evidence type="ECO:0000256" key="1">
    <source>
        <dbReference type="PROSITE-ProRule" id="PRU00473"/>
    </source>
</evidence>
<feature type="domain" description="OmpA-like" evidence="4">
    <location>
        <begin position="190"/>
        <end position="306"/>
    </location>
</feature>
<keyword evidence="3" id="KW-1133">Transmembrane helix</keyword>
<keyword evidence="3" id="KW-0812">Transmembrane</keyword>
<dbReference type="EMBL" id="MTBC01000001">
    <property type="protein sequence ID" value="OQD44379.1"/>
    <property type="molecule type" value="Genomic_DNA"/>
</dbReference>
<accession>A0A1V6LW63</accession>
<name>A0A1V6LW63_9FLAO</name>
<keyword evidence="1 3" id="KW-0472">Membrane</keyword>
<protein>
    <submittedName>
        <fullName evidence="5">Cell envelope biogenesis protein OmpA</fullName>
    </submittedName>
</protein>
<dbReference type="SUPFAM" id="SSF103088">
    <property type="entry name" value="OmpA-like"/>
    <property type="match status" value="2"/>
</dbReference>
<evidence type="ECO:0000313" key="5">
    <source>
        <dbReference type="EMBL" id="OQD44379.1"/>
    </source>
</evidence>
<evidence type="ECO:0000256" key="3">
    <source>
        <dbReference type="SAM" id="Phobius"/>
    </source>
</evidence>
<dbReference type="PANTHER" id="PTHR30329:SF21">
    <property type="entry name" value="LIPOPROTEIN YIAD-RELATED"/>
    <property type="match status" value="1"/>
</dbReference>
<feature type="transmembrane region" description="Helical" evidence="3">
    <location>
        <begin position="7"/>
        <end position="25"/>
    </location>
</feature>
<dbReference type="Proteomes" id="UP000191680">
    <property type="component" value="Unassembled WGS sequence"/>
</dbReference>
<dbReference type="PANTHER" id="PTHR30329">
    <property type="entry name" value="STATOR ELEMENT OF FLAGELLAR MOTOR COMPLEX"/>
    <property type="match status" value="1"/>
</dbReference>
<dbReference type="PROSITE" id="PS51123">
    <property type="entry name" value="OMPA_2"/>
    <property type="match status" value="1"/>
</dbReference>